<dbReference type="GO" id="GO:0016301">
    <property type="term" value="F:kinase activity"/>
    <property type="evidence" value="ECO:0007669"/>
    <property type="project" value="UniProtKB-KW"/>
</dbReference>
<keyword evidence="11" id="KW-0418">Kinase</keyword>
<accession>A0A0W1ADP6</accession>
<dbReference type="SUPFAM" id="SSF52540">
    <property type="entry name" value="P-loop containing nucleoside triphosphate hydrolases"/>
    <property type="match status" value="1"/>
</dbReference>
<dbReference type="GO" id="GO:0046872">
    <property type="term" value="F:metal ion binding"/>
    <property type="evidence" value="ECO:0007669"/>
    <property type="project" value="UniProtKB-KW"/>
</dbReference>
<evidence type="ECO:0000313" key="12">
    <source>
        <dbReference type="Proteomes" id="UP000054729"/>
    </source>
</evidence>
<evidence type="ECO:0000256" key="2">
    <source>
        <dbReference type="ARBA" id="ARBA00007599"/>
    </source>
</evidence>
<comment type="caution">
    <text evidence="11">The sequence shown here is derived from an EMBL/GenBank/DDBJ whole genome shotgun (WGS) entry which is preliminary data.</text>
</comment>
<keyword evidence="9" id="KW-0460">Magnesium</keyword>
<keyword evidence="6" id="KW-0479">Metal-binding</keyword>
<keyword evidence="12" id="KW-1185">Reference proteome</keyword>
<evidence type="ECO:0000256" key="4">
    <source>
        <dbReference type="ARBA" id="ARBA00022490"/>
    </source>
</evidence>
<dbReference type="RefSeq" id="WP_095197610.1">
    <property type="nucleotide sequence ID" value="NZ_CAAAIQ010000007.1"/>
</dbReference>
<evidence type="ECO:0000256" key="9">
    <source>
        <dbReference type="ARBA" id="ARBA00022842"/>
    </source>
</evidence>
<comment type="similarity">
    <text evidence="2">Belongs to the TsaE family.</text>
</comment>
<comment type="subcellular location">
    <subcellularLocation>
        <location evidence="1">Cytoplasm</location>
    </subcellularLocation>
</comment>
<reference evidence="11 12" key="1">
    <citation type="submission" date="2015-11" db="EMBL/GenBank/DDBJ databases">
        <title>Genomic analysis of 38 Legionella species identifies large and diverse effector repertoires.</title>
        <authorList>
            <person name="Burstein D."/>
            <person name="Amaro F."/>
            <person name="Zusman T."/>
            <person name="Lifshitz Z."/>
            <person name="Cohen O."/>
            <person name="Gilbert J.A."/>
            <person name="Pupko T."/>
            <person name="Shuman H.A."/>
            <person name="Segal G."/>
        </authorList>
    </citation>
    <scope>NUCLEOTIDE SEQUENCE [LARGE SCALE GENOMIC DNA]</scope>
    <source>
        <strain evidence="11 12">ATCC 51914</strain>
    </source>
</reference>
<evidence type="ECO:0000313" key="11">
    <source>
        <dbReference type="EMBL" id="KTD79296.1"/>
    </source>
</evidence>
<evidence type="ECO:0000256" key="3">
    <source>
        <dbReference type="ARBA" id="ARBA00019010"/>
    </source>
</evidence>
<dbReference type="PANTHER" id="PTHR33540:SF2">
    <property type="entry name" value="TRNA THREONYLCARBAMOYLADENOSINE BIOSYNTHESIS PROTEIN TSAE"/>
    <property type="match status" value="1"/>
</dbReference>
<dbReference type="InterPro" id="IPR027417">
    <property type="entry name" value="P-loop_NTPase"/>
</dbReference>
<proteinExistence type="inferred from homology"/>
<evidence type="ECO:0000256" key="5">
    <source>
        <dbReference type="ARBA" id="ARBA00022694"/>
    </source>
</evidence>
<dbReference type="AlphaFoldDB" id="A0A0W1ADP6"/>
<name>A0A0W1ADP6_9GAMM</name>
<evidence type="ECO:0000256" key="1">
    <source>
        <dbReference type="ARBA" id="ARBA00004496"/>
    </source>
</evidence>
<evidence type="ECO:0000256" key="10">
    <source>
        <dbReference type="ARBA" id="ARBA00032441"/>
    </source>
</evidence>
<keyword evidence="7" id="KW-0547">Nucleotide-binding</keyword>
<dbReference type="Pfam" id="PF02367">
    <property type="entry name" value="TsaE"/>
    <property type="match status" value="1"/>
</dbReference>
<keyword evidence="8" id="KW-0067">ATP-binding</keyword>
<dbReference type="InterPro" id="IPR003442">
    <property type="entry name" value="T6A_TsaE"/>
</dbReference>
<dbReference type="OrthoDB" id="9800307at2"/>
<dbReference type="GO" id="GO:0005524">
    <property type="term" value="F:ATP binding"/>
    <property type="evidence" value="ECO:0007669"/>
    <property type="project" value="UniProtKB-KW"/>
</dbReference>
<evidence type="ECO:0000256" key="7">
    <source>
        <dbReference type="ARBA" id="ARBA00022741"/>
    </source>
</evidence>
<evidence type="ECO:0000256" key="8">
    <source>
        <dbReference type="ARBA" id="ARBA00022840"/>
    </source>
</evidence>
<dbReference type="PATRIC" id="fig|66969.6.peg.1499"/>
<dbReference type="GO" id="GO:0005737">
    <property type="term" value="C:cytoplasm"/>
    <property type="evidence" value="ECO:0007669"/>
    <property type="project" value="UniProtKB-SubCell"/>
</dbReference>
<gene>
    <name evidence="11" type="ORF">Lwal_1368</name>
</gene>
<dbReference type="Proteomes" id="UP000054729">
    <property type="component" value="Unassembled WGS sequence"/>
</dbReference>
<keyword evidence="5" id="KW-0819">tRNA processing</keyword>
<dbReference type="GO" id="GO:0002949">
    <property type="term" value="P:tRNA threonylcarbamoyladenosine modification"/>
    <property type="evidence" value="ECO:0007669"/>
    <property type="project" value="InterPro"/>
</dbReference>
<evidence type="ECO:0000256" key="6">
    <source>
        <dbReference type="ARBA" id="ARBA00022723"/>
    </source>
</evidence>
<dbReference type="EMBL" id="LNZB01000036">
    <property type="protein sequence ID" value="KTD79296.1"/>
    <property type="molecule type" value="Genomic_DNA"/>
</dbReference>
<dbReference type="Gene3D" id="3.40.50.300">
    <property type="entry name" value="P-loop containing nucleotide triphosphate hydrolases"/>
    <property type="match status" value="1"/>
</dbReference>
<sequence length="160" mass="17820">MSNSDVQLISMDLIGEEASQQFAKRLALFIVSPLVLTFSGEIGAGKTTIIRSLINSLGIHSAIKSPTFSLVESYHVNNLAIHHFDLYRIDQEEELEYLGFRDYFTEHSVCLIEWPEHAGKSLPSTDIRFNLVIKGAARELRISALSATGRRIVQNLSGES</sequence>
<dbReference type="STRING" id="66969.Lwal_1368"/>
<dbReference type="NCBIfam" id="TIGR00150">
    <property type="entry name" value="T6A_YjeE"/>
    <property type="match status" value="1"/>
</dbReference>
<keyword evidence="11" id="KW-0808">Transferase</keyword>
<protein>
    <recommendedName>
        <fullName evidence="3">tRNA threonylcarbamoyladenosine biosynthesis protein TsaE</fullName>
    </recommendedName>
    <alternativeName>
        <fullName evidence="10">t(6)A37 threonylcarbamoyladenosine biosynthesis protein TsaE</fullName>
    </alternativeName>
</protein>
<organism evidence="11 12">
    <name type="scientific">Legionella waltersii</name>
    <dbReference type="NCBI Taxonomy" id="66969"/>
    <lineage>
        <taxon>Bacteria</taxon>
        <taxon>Pseudomonadati</taxon>
        <taxon>Pseudomonadota</taxon>
        <taxon>Gammaproteobacteria</taxon>
        <taxon>Legionellales</taxon>
        <taxon>Legionellaceae</taxon>
        <taxon>Legionella</taxon>
    </lineage>
</organism>
<keyword evidence="4" id="KW-0963">Cytoplasm</keyword>
<dbReference type="PANTHER" id="PTHR33540">
    <property type="entry name" value="TRNA THREONYLCARBAMOYLADENOSINE BIOSYNTHESIS PROTEIN TSAE"/>
    <property type="match status" value="1"/>
</dbReference>